<dbReference type="OrthoDB" id="9771544at2"/>
<dbReference type="EMBL" id="RHGY01000005">
    <property type="protein sequence ID" value="RRG17807.1"/>
    <property type="molecule type" value="Genomic_DNA"/>
</dbReference>
<feature type="transmembrane region" description="Helical" evidence="7">
    <location>
        <begin position="178"/>
        <end position="200"/>
    </location>
</feature>
<feature type="transmembrane region" description="Helical" evidence="7">
    <location>
        <begin position="237"/>
        <end position="258"/>
    </location>
</feature>
<comment type="similarity">
    <text evidence="7">Belongs to the binding-protein-dependent transport system permease family.</text>
</comment>
<comment type="subcellular location">
    <subcellularLocation>
        <location evidence="1 7">Cell membrane</location>
        <topology evidence="1 7">Multi-pass membrane protein</topology>
    </subcellularLocation>
</comment>
<evidence type="ECO:0000259" key="8">
    <source>
        <dbReference type="PROSITE" id="PS50928"/>
    </source>
</evidence>
<dbReference type="InterPro" id="IPR035906">
    <property type="entry name" value="MetI-like_sf"/>
</dbReference>
<keyword evidence="4 7" id="KW-0812">Transmembrane</keyword>
<evidence type="ECO:0000313" key="9">
    <source>
        <dbReference type="EMBL" id="RRG17807.1"/>
    </source>
</evidence>
<dbReference type="Proteomes" id="UP000275836">
    <property type="component" value="Unassembled WGS sequence"/>
</dbReference>
<keyword evidence="2 7" id="KW-0813">Transport</keyword>
<sequence>MQVSRNKQIGNFLLLSVIALILMLPLILGISLSLSSSNSISQGHLIPRRLIFTNYVHVFTDTHMAKFLLHSLIISSVVMVGQVVLSILAAYAFVFLDFKFKKAVFIIFLSTMMLPFESQIIPNFNLMRDLNLLNTYSAMALPFLASAFGTFMIKTSFEQVPPELRQLSQIEGLSHFQFITKVVMPYCKISLITFALYSFLTNWNMYLWPLISTDNDKVRTAQIGLRQMRAQDTASNWGLIMAATIIVVIPTMLIIFFGQKYFKNGLTSGVIK</sequence>
<dbReference type="PANTHER" id="PTHR43744">
    <property type="entry name" value="ABC TRANSPORTER PERMEASE PROTEIN MG189-RELATED-RELATED"/>
    <property type="match status" value="1"/>
</dbReference>
<name>A0A3P2RAN1_WEIVI</name>
<keyword evidence="3" id="KW-1003">Cell membrane</keyword>
<gene>
    <name evidence="9" type="ORF">D3P96_05255</name>
</gene>
<feature type="transmembrane region" description="Helical" evidence="7">
    <location>
        <begin position="136"/>
        <end position="157"/>
    </location>
</feature>
<dbReference type="GO" id="GO:0005886">
    <property type="term" value="C:plasma membrane"/>
    <property type="evidence" value="ECO:0007669"/>
    <property type="project" value="UniProtKB-SubCell"/>
</dbReference>
<accession>A0A3P2RAN1</accession>
<dbReference type="Pfam" id="PF00528">
    <property type="entry name" value="BPD_transp_1"/>
    <property type="match status" value="1"/>
</dbReference>
<keyword evidence="6 7" id="KW-0472">Membrane</keyword>
<evidence type="ECO:0000256" key="7">
    <source>
        <dbReference type="RuleBase" id="RU363032"/>
    </source>
</evidence>
<organism evidence="9 10">
    <name type="scientific">Weissella viridescens</name>
    <name type="common">Lactobacillus viridescens</name>
    <dbReference type="NCBI Taxonomy" id="1629"/>
    <lineage>
        <taxon>Bacteria</taxon>
        <taxon>Bacillati</taxon>
        <taxon>Bacillota</taxon>
        <taxon>Bacilli</taxon>
        <taxon>Lactobacillales</taxon>
        <taxon>Lactobacillaceae</taxon>
        <taxon>Weissella</taxon>
    </lineage>
</organism>
<evidence type="ECO:0000256" key="5">
    <source>
        <dbReference type="ARBA" id="ARBA00022989"/>
    </source>
</evidence>
<dbReference type="GO" id="GO:0055085">
    <property type="term" value="P:transmembrane transport"/>
    <property type="evidence" value="ECO:0007669"/>
    <property type="project" value="InterPro"/>
</dbReference>
<evidence type="ECO:0000256" key="2">
    <source>
        <dbReference type="ARBA" id="ARBA00022448"/>
    </source>
</evidence>
<feature type="domain" description="ABC transmembrane type-1" evidence="8">
    <location>
        <begin position="68"/>
        <end position="258"/>
    </location>
</feature>
<keyword evidence="5 7" id="KW-1133">Transmembrane helix</keyword>
<reference evidence="9 10" key="1">
    <citation type="submission" date="2018-10" db="EMBL/GenBank/DDBJ databases">
        <title>Draft genome sequence of Weissella viridescens UCO-SMC3.</title>
        <authorList>
            <person name="Garcia-Cancino A."/>
            <person name="Espinoza-Monje M."/>
            <person name="Albarracin L."/>
            <person name="Garcia-Castillo V."/>
            <person name="Campos-Martin J."/>
            <person name="Nakano Y."/>
            <person name="Guitierrez-Zamorano C."/>
            <person name="Ikeda-Ohtsubo W."/>
            <person name="Morita H."/>
            <person name="Kitazawa H."/>
            <person name="Villena J."/>
        </authorList>
    </citation>
    <scope>NUCLEOTIDE SEQUENCE [LARGE SCALE GENOMIC DNA]</scope>
    <source>
        <strain evidence="9 10">UCO-SMC3</strain>
    </source>
</reference>
<evidence type="ECO:0000256" key="1">
    <source>
        <dbReference type="ARBA" id="ARBA00004651"/>
    </source>
</evidence>
<evidence type="ECO:0000256" key="4">
    <source>
        <dbReference type="ARBA" id="ARBA00022692"/>
    </source>
</evidence>
<protein>
    <submittedName>
        <fullName evidence="9">Carbohydrate ABC transporter permease</fullName>
    </submittedName>
</protein>
<dbReference type="CDD" id="cd06261">
    <property type="entry name" value="TM_PBP2"/>
    <property type="match status" value="1"/>
</dbReference>
<feature type="transmembrane region" description="Helical" evidence="7">
    <location>
        <begin position="67"/>
        <end position="96"/>
    </location>
</feature>
<dbReference type="PROSITE" id="PS50928">
    <property type="entry name" value="ABC_TM1"/>
    <property type="match status" value="1"/>
</dbReference>
<dbReference type="Gene3D" id="1.10.3720.10">
    <property type="entry name" value="MetI-like"/>
    <property type="match status" value="1"/>
</dbReference>
<dbReference type="PANTHER" id="PTHR43744:SF8">
    <property type="entry name" value="SN-GLYCEROL-3-PHOSPHATE TRANSPORT SYSTEM PERMEASE PROTEIN UGPE"/>
    <property type="match status" value="1"/>
</dbReference>
<feature type="transmembrane region" description="Helical" evidence="7">
    <location>
        <begin position="12"/>
        <end position="34"/>
    </location>
</feature>
<evidence type="ECO:0000256" key="6">
    <source>
        <dbReference type="ARBA" id="ARBA00023136"/>
    </source>
</evidence>
<proteinExistence type="inferred from homology"/>
<dbReference type="SUPFAM" id="SSF161098">
    <property type="entry name" value="MetI-like"/>
    <property type="match status" value="1"/>
</dbReference>
<evidence type="ECO:0000313" key="10">
    <source>
        <dbReference type="Proteomes" id="UP000275836"/>
    </source>
</evidence>
<dbReference type="AlphaFoldDB" id="A0A3P2RAN1"/>
<evidence type="ECO:0000256" key="3">
    <source>
        <dbReference type="ARBA" id="ARBA00022475"/>
    </source>
</evidence>
<comment type="caution">
    <text evidence="9">The sequence shown here is derived from an EMBL/GenBank/DDBJ whole genome shotgun (WGS) entry which is preliminary data.</text>
</comment>
<dbReference type="InterPro" id="IPR000515">
    <property type="entry name" value="MetI-like"/>
</dbReference>